<accession>A0ABX8R0T4</accession>
<sequence>MSGEPLVLARGTMTPGPGGPALRLSADLVLMTRDGSGAVRGSRRSPGGGDADGDTAVDAVRGLLAAAAVALDGAPVQSVLAEVRWLPARGWRRSRVLARVETALGPTCTGFTAPGDAPATGRARGAPGVLDVPPYEARPGTPPDGWRALPLLMRPAVAAVPVAGTALVLTSRAARGRVDRLGGRRVLGEQALDDLPSAHPEATPDDAGHPAGVVRLVEDGVLRPLRAGRVPGAPRGRAVWDHDRQALRPTAQPRLRLSVPPAPPPGPALELRWPVEGLRRYDPDGHLSLICVAHVSGDPGRCFTVRLRARPQTIMRAVRGAAGDGAAVVCAEADATVPPLLLPSARDLAGEGRCAVETP</sequence>
<dbReference type="Proteomes" id="UP001049518">
    <property type="component" value="Chromosome"/>
</dbReference>
<proteinExistence type="predicted"/>
<evidence type="ECO:0000313" key="3">
    <source>
        <dbReference type="Proteomes" id="UP001049518"/>
    </source>
</evidence>
<name>A0ABX8R0T4_9ACTN</name>
<gene>
    <name evidence="2" type="ORF">AGRA3207_006077</name>
</gene>
<keyword evidence="3" id="KW-1185">Reference proteome</keyword>
<reference evidence="2" key="1">
    <citation type="submission" date="2020-07" db="EMBL/GenBank/DDBJ databases">
        <authorList>
            <person name="Tarantini F.S."/>
            <person name="Hong K.W."/>
            <person name="Chan K.G."/>
        </authorList>
    </citation>
    <scope>NUCLEOTIDE SEQUENCE</scope>
    <source>
        <strain evidence="2">32-07</strain>
    </source>
</reference>
<evidence type="ECO:0000313" key="2">
    <source>
        <dbReference type="EMBL" id="QXJ24700.1"/>
    </source>
</evidence>
<dbReference type="EMBL" id="CP059572">
    <property type="protein sequence ID" value="QXJ24700.1"/>
    <property type="molecule type" value="Genomic_DNA"/>
</dbReference>
<feature type="region of interest" description="Disordered" evidence="1">
    <location>
        <begin position="191"/>
        <end position="210"/>
    </location>
</feature>
<evidence type="ECO:0000256" key="1">
    <source>
        <dbReference type="SAM" id="MobiDB-lite"/>
    </source>
</evidence>
<organism evidence="2 3">
    <name type="scientific">Actinomadura graeca</name>
    <dbReference type="NCBI Taxonomy" id="2750812"/>
    <lineage>
        <taxon>Bacteria</taxon>
        <taxon>Bacillati</taxon>
        <taxon>Actinomycetota</taxon>
        <taxon>Actinomycetes</taxon>
        <taxon>Streptosporangiales</taxon>
        <taxon>Thermomonosporaceae</taxon>
        <taxon>Actinomadura</taxon>
    </lineage>
</organism>
<protein>
    <submittedName>
        <fullName evidence="2">Uncharacterized protein</fullName>
    </submittedName>
</protein>
<feature type="region of interest" description="Disordered" evidence="1">
    <location>
        <begin position="111"/>
        <end position="131"/>
    </location>
</feature>
<feature type="compositionally biased region" description="Low complexity" evidence="1">
    <location>
        <begin position="112"/>
        <end position="128"/>
    </location>
</feature>
<dbReference type="RefSeq" id="WP_231330588.1">
    <property type="nucleotide sequence ID" value="NZ_CP059572.1"/>
</dbReference>